<keyword evidence="1 2" id="KW-0819">tRNA processing</keyword>
<name>A0A1I7EXS7_9FIRM</name>
<dbReference type="SUPFAM" id="SSF52374">
    <property type="entry name" value="Nucleotidylyl transferase"/>
    <property type="match status" value="1"/>
</dbReference>
<dbReference type="PANTHER" id="PTHR37825">
    <property type="entry name" value="TRNA(MET) CYTIDINE ACETATE LIGASE"/>
    <property type="match status" value="1"/>
</dbReference>
<keyword evidence="2" id="KW-0694">RNA-binding</keyword>
<dbReference type="RefSeq" id="WP_090469163.1">
    <property type="nucleotide sequence ID" value="NZ_CACWQI010000001.1"/>
</dbReference>
<comment type="subcellular location">
    <subcellularLocation>
        <location evidence="2">Cytoplasm</location>
    </subcellularLocation>
</comment>
<sequence length="377" mass="41388">MKTAGIIAEFNPFHDGHRYLIQRVREEAGAGRVVAVMSGDFTQRGYPAAEDKWIRAEKAVRSGVDLVLELPAVYACASAPYFASAGVGILEGTGIVDLLAFGSESGEAEWFRSAASFFREHREQVNAMTAELTRKGMSYPSAREQAARDLHAGFSLEELAEPNNILGLEYASCVRTMELFTVRRRGSGHHETGTMLREKMRMRQPERFRRAEAAYFHLAAAKILEAEESVLENVASAGGGLGHLLKKRVRDAGSIDELIGCVKSKVYTRTRISRMIAQTLLGVTKADLESGVLYARVLAAGEAGTALLRQAAGVSGIPILTNINREADRYPAIRRLLSVDILASDLYNLIWGNDLYQSSDFVKHPYIVAPDRPGNEI</sequence>
<gene>
    <name evidence="2" type="primary">tmcAL</name>
    <name evidence="3" type="ORF">SAMN05216508_10189</name>
</gene>
<comment type="caution">
    <text evidence="2">Lacks conserved residue(s) required for the propagation of feature annotation.</text>
</comment>
<keyword evidence="2" id="KW-0067">ATP-binding</keyword>
<feature type="binding site" evidence="2">
    <location>
        <position position="184"/>
    </location>
    <ligand>
        <name>ATP</name>
        <dbReference type="ChEBI" id="CHEBI:30616"/>
    </ligand>
</feature>
<dbReference type="GO" id="GO:0005524">
    <property type="term" value="F:ATP binding"/>
    <property type="evidence" value="ECO:0007669"/>
    <property type="project" value="UniProtKB-KW"/>
</dbReference>
<dbReference type="EC" id="6.3.4.-" evidence="2"/>
<dbReference type="Proteomes" id="UP000198817">
    <property type="component" value="Unassembled WGS sequence"/>
</dbReference>
<comment type="catalytic activity">
    <reaction evidence="2">
        <text>cytidine(34) in elongator tRNA(Met) + acetate + ATP = N(4)-acetylcytidine(34) in elongator tRNA(Met) + AMP + diphosphate</text>
        <dbReference type="Rhea" id="RHEA:58144"/>
        <dbReference type="Rhea" id="RHEA-COMP:10693"/>
        <dbReference type="Rhea" id="RHEA-COMP:10694"/>
        <dbReference type="ChEBI" id="CHEBI:30089"/>
        <dbReference type="ChEBI" id="CHEBI:30616"/>
        <dbReference type="ChEBI" id="CHEBI:33019"/>
        <dbReference type="ChEBI" id="CHEBI:74900"/>
        <dbReference type="ChEBI" id="CHEBI:82748"/>
        <dbReference type="ChEBI" id="CHEBI:456215"/>
    </reaction>
</comment>
<keyword evidence="2" id="KW-0547">Nucleotide-binding</keyword>
<accession>A0A1I7EXS7</accession>
<dbReference type="STRING" id="155865.SAMN05216515_10290"/>
<dbReference type="InterPro" id="IPR008513">
    <property type="entry name" value="tRNA(Met)_cyd_acetate_ligase"/>
</dbReference>
<dbReference type="InterPro" id="IPR014729">
    <property type="entry name" value="Rossmann-like_a/b/a_fold"/>
</dbReference>
<dbReference type="GO" id="GO:0005737">
    <property type="term" value="C:cytoplasm"/>
    <property type="evidence" value="ECO:0007669"/>
    <property type="project" value="UniProtKB-SubCell"/>
</dbReference>
<dbReference type="GO" id="GO:0006400">
    <property type="term" value="P:tRNA modification"/>
    <property type="evidence" value="ECO:0007669"/>
    <property type="project" value="UniProtKB-UniRule"/>
</dbReference>
<dbReference type="GO" id="GO:0016879">
    <property type="term" value="F:ligase activity, forming carbon-nitrogen bonds"/>
    <property type="evidence" value="ECO:0007669"/>
    <property type="project" value="UniProtKB-UniRule"/>
</dbReference>
<protein>
    <recommendedName>
        <fullName evidence="2">tRNA(Met) cytidine acetate ligase</fullName>
        <ecNumber evidence="2">6.3.4.-</ecNumber>
    </recommendedName>
</protein>
<evidence type="ECO:0000313" key="3">
    <source>
        <dbReference type="EMBL" id="SFU28717.1"/>
    </source>
</evidence>
<feature type="binding site" evidence="2">
    <location>
        <begin position="7"/>
        <end position="20"/>
    </location>
    <ligand>
        <name>ATP</name>
        <dbReference type="ChEBI" id="CHEBI:30616"/>
    </ligand>
</feature>
<dbReference type="AlphaFoldDB" id="A0A1I7EXS7"/>
<dbReference type="PANTHER" id="PTHR37825:SF1">
    <property type="entry name" value="TRNA(MET) CYTIDINE ACETATE LIGASE"/>
    <property type="match status" value="1"/>
</dbReference>
<comment type="similarity">
    <text evidence="2">Belongs to the TmcAL family.</text>
</comment>
<evidence type="ECO:0000313" key="4">
    <source>
        <dbReference type="Proteomes" id="UP000198817"/>
    </source>
</evidence>
<dbReference type="Gene3D" id="3.40.50.620">
    <property type="entry name" value="HUPs"/>
    <property type="match status" value="1"/>
</dbReference>
<dbReference type="GO" id="GO:0000049">
    <property type="term" value="F:tRNA binding"/>
    <property type="evidence" value="ECO:0007669"/>
    <property type="project" value="UniProtKB-KW"/>
</dbReference>
<keyword evidence="3" id="KW-0808">Transferase</keyword>
<dbReference type="Pfam" id="PF05636">
    <property type="entry name" value="HIGH_NTase1"/>
    <property type="match status" value="2"/>
</dbReference>
<dbReference type="OrthoDB" id="9769796at2"/>
<reference evidence="3 4" key="1">
    <citation type="submission" date="2016-10" db="EMBL/GenBank/DDBJ databases">
        <authorList>
            <person name="de Groot N.N."/>
        </authorList>
    </citation>
    <scope>NUCLEOTIDE SEQUENCE [LARGE SCALE GENOMIC DNA]</scope>
    <source>
        <strain evidence="3 4">KHGC13</strain>
    </source>
</reference>
<keyword evidence="2" id="KW-0820">tRNA-binding</keyword>
<comment type="function">
    <text evidence="2">Catalyzes the formation of N(4)-acetylcytidine (ac(4)C) at the wobble position of elongator tRNA(Met), using acetate and ATP as substrates. First activates an acetate ion to form acetyladenylate (Ac-AMP) and then transfers the acetyl group to tRNA to form ac(4)C34.</text>
</comment>
<proteinExistence type="inferred from homology"/>
<dbReference type="GO" id="GO:0016740">
    <property type="term" value="F:transferase activity"/>
    <property type="evidence" value="ECO:0007669"/>
    <property type="project" value="UniProtKB-KW"/>
</dbReference>
<evidence type="ECO:0000256" key="1">
    <source>
        <dbReference type="ARBA" id="ARBA00022694"/>
    </source>
</evidence>
<keyword evidence="4" id="KW-1185">Reference proteome</keyword>
<keyword evidence="2" id="KW-0963">Cytoplasm</keyword>
<feature type="binding site" evidence="2">
    <location>
        <position position="163"/>
    </location>
    <ligand>
        <name>ATP</name>
        <dbReference type="ChEBI" id="CHEBI:30616"/>
    </ligand>
</feature>
<dbReference type="EMBL" id="FPBT01000001">
    <property type="protein sequence ID" value="SFU28717.1"/>
    <property type="molecule type" value="Genomic_DNA"/>
</dbReference>
<organism evidence="3 4">
    <name type="scientific">Eubacterium pyruvativorans</name>
    <dbReference type="NCBI Taxonomy" id="155865"/>
    <lineage>
        <taxon>Bacteria</taxon>
        <taxon>Bacillati</taxon>
        <taxon>Bacillota</taxon>
        <taxon>Clostridia</taxon>
        <taxon>Eubacteriales</taxon>
        <taxon>Eubacteriaceae</taxon>
        <taxon>Eubacterium</taxon>
    </lineage>
</organism>
<keyword evidence="2" id="KW-0436">Ligase</keyword>
<evidence type="ECO:0000256" key="2">
    <source>
        <dbReference type="HAMAP-Rule" id="MF_01539"/>
    </source>
</evidence>
<dbReference type="HAMAP" id="MF_01539">
    <property type="entry name" value="TmcAL"/>
    <property type="match status" value="1"/>
</dbReference>
<feature type="binding site" evidence="2">
    <location>
        <position position="102"/>
    </location>
    <ligand>
        <name>ATP</name>
        <dbReference type="ChEBI" id="CHEBI:30616"/>
    </ligand>
</feature>